<dbReference type="InterPro" id="IPR025737">
    <property type="entry name" value="FApF"/>
</dbReference>
<evidence type="ECO:0000256" key="1">
    <source>
        <dbReference type="SAM" id="SignalP"/>
    </source>
</evidence>
<proteinExistence type="predicted"/>
<accession>A0A1E7RCJ7</accession>
<gene>
    <name evidence="2" type="ORF">BJI46_01480</name>
</gene>
<keyword evidence="1" id="KW-0732">Signal</keyword>
<sequence>MKIKTFSQLSACVALGLFCNLANAEAFGFDRPGDGFSPEIVPKGHVAWEQALPTLSYDDGYHAGEKYSQLTVQGDMLFRVGLGSDFELRLGWDGPTWQKSKIGADQQEIHGNGDMTVGLKRAINTHDDQLKWALLAQAKLATADDVLVNHDLGLADSNKNIYTVGSSMQYQYNDLIKTGITMLYDYQDGDLAWSAIPNIQYKITEKLSGFAEYRYRKQESLKKESVVNNGLIWALRDNLQLDASIGYSFNDSNPRFKAGLGAAYLF</sequence>
<name>A0A1E7RCJ7_9GAMM</name>
<protein>
    <submittedName>
        <fullName evidence="2">Uncharacterized protein</fullName>
    </submittedName>
</protein>
<evidence type="ECO:0000313" key="3">
    <source>
        <dbReference type="Proteomes" id="UP000185895"/>
    </source>
</evidence>
<reference evidence="2 3" key="1">
    <citation type="submission" date="2016-09" db="EMBL/GenBank/DDBJ databases">
        <authorList>
            <person name="Capua I."/>
            <person name="De Benedictis P."/>
            <person name="Joannis T."/>
            <person name="Lombin L.H."/>
            <person name="Cattoli G."/>
        </authorList>
    </citation>
    <scope>NUCLEOTIDE SEQUENCE [LARGE SCALE GENOMIC DNA]</scope>
    <source>
        <strain evidence="2 3">ANC 4671</strain>
    </source>
</reference>
<organism evidence="2 3">
    <name type="scientific">Acinetobacter qingfengensis</name>
    <dbReference type="NCBI Taxonomy" id="1262585"/>
    <lineage>
        <taxon>Bacteria</taxon>
        <taxon>Pseudomonadati</taxon>
        <taxon>Pseudomonadota</taxon>
        <taxon>Gammaproteobacteria</taxon>
        <taxon>Moraxellales</taxon>
        <taxon>Moraxellaceae</taxon>
        <taxon>Acinetobacter</taxon>
    </lineage>
</organism>
<feature type="signal peptide" evidence="1">
    <location>
        <begin position="1"/>
        <end position="24"/>
    </location>
</feature>
<dbReference type="STRING" id="1262585.BJI46_01480"/>
<dbReference type="RefSeq" id="WP_070069279.1">
    <property type="nucleotide sequence ID" value="NZ_MKKK01000012.1"/>
</dbReference>
<evidence type="ECO:0000313" key="2">
    <source>
        <dbReference type="EMBL" id="OEY97130.1"/>
    </source>
</evidence>
<comment type="caution">
    <text evidence="2">The sequence shown here is derived from an EMBL/GenBank/DDBJ whole genome shotgun (WGS) entry which is preliminary data.</text>
</comment>
<dbReference type="OrthoDB" id="6078166at2"/>
<keyword evidence="3" id="KW-1185">Reference proteome</keyword>
<feature type="chain" id="PRO_5043144636" evidence="1">
    <location>
        <begin position="25"/>
        <end position="266"/>
    </location>
</feature>
<dbReference type="EMBL" id="MKKK01000012">
    <property type="protein sequence ID" value="OEY97130.1"/>
    <property type="molecule type" value="Genomic_DNA"/>
</dbReference>
<dbReference type="AlphaFoldDB" id="A0A1E7RCJ7"/>
<dbReference type="Proteomes" id="UP000185895">
    <property type="component" value="Unassembled WGS sequence"/>
</dbReference>
<dbReference type="SUPFAM" id="SSF56935">
    <property type="entry name" value="Porins"/>
    <property type="match status" value="1"/>
</dbReference>
<dbReference type="Pfam" id="PF13557">
    <property type="entry name" value="Phenol_MetA_deg"/>
    <property type="match status" value="1"/>
</dbReference>